<reference evidence="1 2" key="1">
    <citation type="submission" date="2015-03" db="EMBL/GenBank/DDBJ databases">
        <title>Pseudomonas fluorescens 1855-344 Genome sequencing and assembly.</title>
        <authorList>
            <person name="Eng W.W.H."/>
            <person name="Gan H.M."/>
            <person name="Savka M.A."/>
        </authorList>
    </citation>
    <scope>NUCLEOTIDE SEQUENCE [LARGE SCALE GENOMIC DNA]</scope>
    <source>
        <strain evidence="1 2">1855-344</strain>
    </source>
</reference>
<dbReference type="AlphaFoldDB" id="A0A0F4XK94"/>
<accession>A0A0F4XK94</accession>
<name>A0A0F4XK94_9PSED</name>
<protein>
    <submittedName>
        <fullName evidence="1">Uncharacterized protein</fullName>
    </submittedName>
</protein>
<dbReference type="EMBL" id="JZXC01000019">
    <property type="protein sequence ID" value="KKA06210.1"/>
    <property type="molecule type" value="Genomic_DNA"/>
</dbReference>
<sequence length="178" mass="19663">MLGVAARDRYQYGTQQAAYAGAREVLDCMLTHIQSTNDKEVEWAVSQGGSAEVAEAAGELPIAVVETTNKVKESLITRLLSIKSEPIKASEFKDAYKTQMQAFQEQQQASDHLEQKIAEDRKLQAQFSALEFTPQSSDQSEINRLAYEDTLVPIYLRKQVGVKLVGMKAKLTACAAGY</sequence>
<comment type="caution">
    <text evidence="1">The sequence shown here is derived from an EMBL/GenBank/DDBJ whole genome shotgun (WGS) entry which is preliminary data.</text>
</comment>
<gene>
    <name evidence="1" type="ORF">VP02_18845</name>
</gene>
<dbReference type="Proteomes" id="UP000033662">
    <property type="component" value="Unassembled WGS sequence"/>
</dbReference>
<evidence type="ECO:0000313" key="2">
    <source>
        <dbReference type="Proteomes" id="UP000033662"/>
    </source>
</evidence>
<evidence type="ECO:0000313" key="1">
    <source>
        <dbReference type="EMBL" id="KKA06210.1"/>
    </source>
</evidence>
<organism evidence="1 2">
    <name type="scientific">Pseudomonas kilonensis</name>
    <dbReference type="NCBI Taxonomy" id="132476"/>
    <lineage>
        <taxon>Bacteria</taxon>
        <taxon>Pseudomonadati</taxon>
        <taxon>Pseudomonadota</taxon>
        <taxon>Gammaproteobacteria</taxon>
        <taxon>Pseudomonadales</taxon>
        <taxon>Pseudomonadaceae</taxon>
        <taxon>Pseudomonas</taxon>
    </lineage>
</organism>
<dbReference type="PATRIC" id="fig|132476.4.peg.1944"/>
<proteinExistence type="predicted"/>